<dbReference type="SUPFAM" id="SSF103473">
    <property type="entry name" value="MFS general substrate transporter"/>
    <property type="match status" value="1"/>
</dbReference>
<dbReference type="OrthoDB" id="6770063at2759"/>
<feature type="region of interest" description="Disordered" evidence="7">
    <location>
        <begin position="269"/>
        <end position="307"/>
    </location>
</feature>
<evidence type="ECO:0000256" key="3">
    <source>
        <dbReference type="ARBA" id="ARBA00022692"/>
    </source>
</evidence>
<evidence type="ECO:0000256" key="2">
    <source>
        <dbReference type="ARBA" id="ARBA00022448"/>
    </source>
</evidence>
<dbReference type="Proteomes" id="UP000674318">
    <property type="component" value="Unassembled WGS sequence"/>
</dbReference>
<sequence length="623" mass="66327">MHSERHLMDQRGTIAKNAGTKRTANTSCSTPHITNSNQGATSNGGRSGAQRCAQEVLYASTTAHLSPDSRPPLDRETILCNLWFFIWLKIIGSFDSGAFSAALGAPSGVAEDWNLSAKMQGTLTSSVFLGSVLGCPLAGHLLSRYNEKRVMTAALVVHTVFTFLFATLPIYGVALVNRFFIGVSLSFIVVYTPVWVDEFAPKDRQSIWMASHNAGVPLGIMLGYLFAAAPPTFTTFIGWPCSFYFKCMLMVPTIAYVARLDPRSINTRKADESGVNEGVDSTDDESHVGDSDSVSTVAAGGDSDNASGAAHTMSVSTLWWTLSVRMFASAGALLSILCNLNVSQLLRMLSDRALATTRGLCFAMSPLFSNPVYMCSVVSLTSLYFVATGLQNFVTQYLRDPPFNASMSVIMIGFGSAVVSAPVCGVIVGGILLDRIGGYKRNLRRVAFFALGWGTCAVIFSLISIFVRTTRGFLLVISVVLFCGGAIIPPGAGLTMASLPDHLRSTGAAFSQTVYNLLGNFSGPLVCGWVADTTGSLRYGIMTLLLSSVLGVVPIIVILYIVYCTSGGNDAAGDATDVVVVHGEDDYAREMQGCGDAATEEEEDGVGVGTALLRRIASSRNCP</sequence>
<dbReference type="InterPro" id="IPR044770">
    <property type="entry name" value="MFS_spinster-like"/>
</dbReference>
<feature type="transmembrane region" description="Helical" evidence="8">
    <location>
        <begin position="473"/>
        <end position="492"/>
    </location>
</feature>
<dbReference type="InterPro" id="IPR036259">
    <property type="entry name" value="MFS_trans_sf"/>
</dbReference>
<feature type="transmembrane region" description="Helical" evidence="8">
    <location>
        <begin position="78"/>
        <end position="103"/>
    </location>
</feature>
<feature type="compositionally biased region" description="Polar residues" evidence="7">
    <location>
        <begin position="20"/>
        <end position="44"/>
    </location>
</feature>
<accession>A0A836LAR7</accession>
<feature type="compositionally biased region" description="Low complexity" evidence="7">
    <location>
        <begin position="298"/>
        <end position="307"/>
    </location>
</feature>
<keyword evidence="4 8" id="KW-1133">Transmembrane helix</keyword>
<dbReference type="PANTHER" id="PTHR23505:SF9">
    <property type="entry name" value="PROTEIN, PUTATIVE-RELATED"/>
    <property type="match status" value="1"/>
</dbReference>
<dbReference type="KEGG" id="phet:94290488"/>
<dbReference type="GO" id="GO:0016020">
    <property type="term" value="C:membrane"/>
    <property type="evidence" value="ECO:0007669"/>
    <property type="project" value="UniProtKB-SubCell"/>
</dbReference>
<feature type="transmembrane region" description="Helical" evidence="8">
    <location>
        <begin position="179"/>
        <end position="196"/>
    </location>
</feature>
<evidence type="ECO:0000259" key="9">
    <source>
        <dbReference type="PROSITE" id="PS50850"/>
    </source>
</evidence>
<dbReference type="GO" id="GO:0022857">
    <property type="term" value="F:transmembrane transporter activity"/>
    <property type="evidence" value="ECO:0007669"/>
    <property type="project" value="InterPro"/>
</dbReference>
<feature type="transmembrane region" description="Helical" evidence="8">
    <location>
        <begin position="537"/>
        <end position="563"/>
    </location>
</feature>
<dbReference type="Pfam" id="PF07690">
    <property type="entry name" value="MFS_1"/>
    <property type="match status" value="1"/>
</dbReference>
<evidence type="ECO:0000256" key="5">
    <source>
        <dbReference type="ARBA" id="ARBA00023136"/>
    </source>
</evidence>
<gene>
    <name evidence="10" type="ORF">JKF63_04426</name>
</gene>
<dbReference type="CDD" id="cd06174">
    <property type="entry name" value="MFS"/>
    <property type="match status" value="1"/>
</dbReference>
<evidence type="ECO:0000256" key="1">
    <source>
        <dbReference type="ARBA" id="ARBA00004141"/>
    </source>
</evidence>
<evidence type="ECO:0000256" key="8">
    <source>
        <dbReference type="SAM" id="Phobius"/>
    </source>
</evidence>
<feature type="transmembrane region" description="Helical" evidence="8">
    <location>
        <begin position="407"/>
        <end position="433"/>
    </location>
</feature>
<dbReference type="InterPro" id="IPR020846">
    <property type="entry name" value="MFS_dom"/>
</dbReference>
<dbReference type="RefSeq" id="XP_067757240.1">
    <property type="nucleotide sequence ID" value="XM_067900411.1"/>
</dbReference>
<dbReference type="InterPro" id="IPR011701">
    <property type="entry name" value="MFS"/>
</dbReference>
<dbReference type="EMBL" id="JAFJZO010000022">
    <property type="protein sequence ID" value="KAG5504979.1"/>
    <property type="molecule type" value="Genomic_DNA"/>
</dbReference>
<dbReference type="Gene3D" id="1.20.1250.20">
    <property type="entry name" value="MFS general substrate transporter like domains"/>
    <property type="match status" value="1"/>
</dbReference>
<organism evidence="10 11">
    <name type="scientific">Porcisia hertigi</name>
    <dbReference type="NCBI Taxonomy" id="2761500"/>
    <lineage>
        <taxon>Eukaryota</taxon>
        <taxon>Discoba</taxon>
        <taxon>Euglenozoa</taxon>
        <taxon>Kinetoplastea</taxon>
        <taxon>Metakinetoplastina</taxon>
        <taxon>Trypanosomatida</taxon>
        <taxon>Trypanosomatidae</taxon>
        <taxon>Leishmaniinae</taxon>
        <taxon>Porcisia</taxon>
    </lineage>
</organism>
<keyword evidence="5 8" id="KW-0472">Membrane</keyword>
<comment type="similarity">
    <text evidence="6">Belongs to the major facilitator superfamily. Spinster (TC 2.A.1.49) family.</text>
</comment>
<dbReference type="PANTHER" id="PTHR23505">
    <property type="entry name" value="SPINSTER"/>
    <property type="match status" value="1"/>
</dbReference>
<feature type="transmembrane region" description="Helical" evidence="8">
    <location>
        <begin position="123"/>
        <end position="142"/>
    </location>
</feature>
<evidence type="ECO:0000313" key="11">
    <source>
        <dbReference type="Proteomes" id="UP000674318"/>
    </source>
</evidence>
<feature type="region of interest" description="Disordered" evidence="7">
    <location>
        <begin position="19"/>
        <end position="47"/>
    </location>
</feature>
<name>A0A836LAR7_9TRYP</name>
<keyword evidence="3 8" id="KW-0812">Transmembrane</keyword>
<reference evidence="10 11" key="1">
    <citation type="submission" date="2021-02" db="EMBL/GenBank/DDBJ databases">
        <title>Porcisia hertigi Genome sequencing and assembly.</title>
        <authorList>
            <person name="Almutairi H."/>
            <person name="Gatherer D."/>
        </authorList>
    </citation>
    <scope>NUCLEOTIDE SEQUENCE [LARGE SCALE GENOMIC DNA]</scope>
    <source>
        <strain evidence="10 11">C119</strain>
    </source>
</reference>
<evidence type="ECO:0000256" key="7">
    <source>
        <dbReference type="SAM" id="MobiDB-lite"/>
    </source>
</evidence>
<comment type="subcellular location">
    <subcellularLocation>
        <location evidence="1">Membrane</location>
        <topology evidence="1">Multi-pass membrane protein</topology>
    </subcellularLocation>
</comment>
<dbReference type="PROSITE" id="PS50850">
    <property type="entry name" value="MFS"/>
    <property type="match status" value="1"/>
</dbReference>
<feature type="transmembrane region" description="Helical" evidence="8">
    <location>
        <begin position="367"/>
        <end position="387"/>
    </location>
</feature>
<keyword evidence="2" id="KW-0813">Transport</keyword>
<proteinExistence type="inferred from homology"/>
<feature type="domain" description="Major facilitator superfamily (MFS) profile" evidence="9">
    <location>
        <begin position="81"/>
        <end position="566"/>
    </location>
</feature>
<protein>
    <recommendedName>
        <fullName evidence="9">Major facilitator superfamily (MFS) profile domain-containing protein</fullName>
    </recommendedName>
</protein>
<feature type="transmembrane region" description="Helical" evidence="8">
    <location>
        <begin position="154"/>
        <end position="173"/>
    </location>
</feature>
<feature type="transmembrane region" description="Helical" evidence="8">
    <location>
        <begin position="445"/>
        <end position="467"/>
    </location>
</feature>
<dbReference type="GeneID" id="94290488"/>
<comment type="caution">
    <text evidence="10">The sequence shown here is derived from an EMBL/GenBank/DDBJ whole genome shotgun (WGS) entry which is preliminary data.</text>
</comment>
<evidence type="ECO:0000313" key="10">
    <source>
        <dbReference type="EMBL" id="KAG5504979.1"/>
    </source>
</evidence>
<keyword evidence="11" id="KW-1185">Reference proteome</keyword>
<dbReference type="AlphaFoldDB" id="A0A836LAR7"/>
<feature type="transmembrane region" description="Helical" evidence="8">
    <location>
        <begin position="216"/>
        <end position="239"/>
    </location>
</feature>
<evidence type="ECO:0000256" key="4">
    <source>
        <dbReference type="ARBA" id="ARBA00022989"/>
    </source>
</evidence>
<feature type="transmembrane region" description="Helical" evidence="8">
    <location>
        <begin position="513"/>
        <end position="531"/>
    </location>
</feature>
<evidence type="ECO:0000256" key="6">
    <source>
        <dbReference type="ARBA" id="ARBA00024338"/>
    </source>
</evidence>